<evidence type="ECO:0000256" key="1">
    <source>
        <dbReference type="SAM" id="MobiDB-lite"/>
    </source>
</evidence>
<evidence type="ECO:0000313" key="2">
    <source>
        <dbReference type="EMBL" id="KAK7197682.1"/>
    </source>
</evidence>
<feature type="region of interest" description="Disordered" evidence="1">
    <location>
        <begin position="406"/>
        <end position="482"/>
    </location>
</feature>
<dbReference type="AlphaFoldDB" id="A0AAW0EX89"/>
<protein>
    <submittedName>
        <fullName evidence="2">Uncharacterized protein</fullName>
    </submittedName>
</protein>
<gene>
    <name evidence="2" type="ORF">NESM_000720000</name>
</gene>
<dbReference type="Proteomes" id="UP001430356">
    <property type="component" value="Unassembled WGS sequence"/>
</dbReference>
<feature type="region of interest" description="Disordered" evidence="1">
    <location>
        <begin position="511"/>
        <end position="539"/>
    </location>
</feature>
<evidence type="ECO:0000313" key="3">
    <source>
        <dbReference type="Proteomes" id="UP001430356"/>
    </source>
</evidence>
<proteinExistence type="predicted"/>
<keyword evidence="3" id="KW-1185">Reference proteome</keyword>
<feature type="compositionally biased region" description="Low complexity" evidence="1">
    <location>
        <begin position="592"/>
        <end position="603"/>
    </location>
</feature>
<comment type="caution">
    <text evidence="2">The sequence shown here is derived from an EMBL/GenBank/DDBJ whole genome shotgun (WGS) entry which is preliminary data.</text>
</comment>
<feature type="compositionally biased region" description="Low complexity" evidence="1">
    <location>
        <begin position="406"/>
        <end position="416"/>
    </location>
</feature>
<accession>A0AAW0EX89</accession>
<sequence length="650" mass="68911">MGAVDADRFLVLSGECPGEGVWCWARTYAELVECVQVAWGGDYRPLFKYKLPCTPSDAAAVPPRRSAEAGETAQESAGGVCASTLRHANPAECLVVLNDVDDFELWRRGGALVSATSSPLAGGAFVHHCDAPAGSAGEIVHVVAEHMDYHRSAAAGEAAQRLWRPRPLTAALYAFHAGHGPGRARPSPPVRRADADVVTTPVRCILDPALLVRLGVAVVLRHSAAPAEVVLFSDQTPTGQGELPWGALCLKAQRAWGVHSPQFRYVDLSRGVTQMLVNHVKDYRAWSRQVRLGNCELLVVEQAPSAARGAVFAQAATQSAIMRYYTDEWPEERCASAPSTNVVNLVRELKSLEREERLAAVARPGRVDNAVVAAAPTPTTLATTATATAAVTEAVQRQQARPAATVAAAAFPSTPAEHTPYRPLLQQQRHARPTTTPTARLAHRRLSSTTTTTTTATTTATTSAAATPSRAAIAARTATDEQLDKEMRRSLLDAEHYSRLMKLLSPGHRAATGATRSAAQGMTPPDSRASTAAGSGGVVTGPSQARQWVFAKKAVAPEADLVATHRHEEHHNTLTGATADAASRVSHPPRAPTAAPARSTPAALTDTTLSDAHARAHAHHKVLSHHFHTHSVHPGVGGTTTRSIGATPVW</sequence>
<reference evidence="2 3" key="1">
    <citation type="journal article" date="2021" name="MBio">
        <title>A New Model Trypanosomatid, Novymonas esmeraldas: Genomic Perception of Its 'Candidatus Pandoraea novymonadis' Endosymbiont.</title>
        <authorList>
            <person name="Zakharova A."/>
            <person name="Saura A."/>
            <person name="Butenko A."/>
            <person name="Podesvova L."/>
            <person name="Warmusova S."/>
            <person name="Kostygov A.Y."/>
            <person name="Nenarokova A."/>
            <person name="Lukes J."/>
            <person name="Opperdoes F.R."/>
            <person name="Yurchenko V."/>
        </authorList>
    </citation>
    <scope>NUCLEOTIDE SEQUENCE [LARGE SCALE GENOMIC DNA]</scope>
    <source>
        <strain evidence="2 3">E262AT.01</strain>
    </source>
</reference>
<organism evidence="2 3">
    <name type="scientific">Novymonas esmeraldas</name>
    <dbReference type="NCBI Taxonomy" id="1808958"/>
    <lineage>
        <taxon>Eukaryota</taxon>
        <taxon>Discoba</taxon>
        <taxon>Euglenozoa</taxon>
        <taxon>Kinetoplastea</taxon>
        <taxon>Metakinetoplastina</taxon>
        <taxon>Trypanosomatida</taxon>
        <taxon>Trypanosomatidae</taxon>
        <taxon>Novymonas</taxon>
    </lineage>
</organism>
<name>A0AAW0EX89_9TRYP</name>
<feature type="region of interest" description="Disordered" evidence="1">
    <location>
        <begin position="627"/>
        <end position="650"/>
    </location>
</feature>
<dbReference type="EMBL" id="JAECZO010000115">
    <property type="protein sequence ID" value="KAK7197682.1"/>
    <property type="molecule type" value="Genomic_DNA"/>
</dbReference>
<feature type="region of interest" description="Disordered" evidence="1">
    <location>
        <begin position="580"/>
        <end position="603"/>
    </location>
</feature>
<feature type="compositionally biased region" description="Low complexity" evidence="1">
    <location>
        <begin position="447"/>
        <end position="477"/>
    </location>
</feature>